<dbReference type="CDD" id="cd14014">
    <property type="entry name" value="STKc_PknB_like"/>
    <property type="match status" value="1"/>
</dbReference>
<keyword evidence="4" id="KW-0067">ATP-binding</keyword>
<name>A0A839SPA5_9SPHI</name>
<evidence type="ECO:0000256" key="5">
    <source>
        <dbReference type="SAM" id="Phobius"/>
    </source>
</evidence>
<keyword evidence="1 7" id="KW-0808">Transferase</keyword>
<dbReference type="EMBL" id="JACHWX010000035">
    <property type="protein sequence ID" value="MBB3059158.1"/>
    <property type="molecule type" value="Genomic_DNA"/>
</dbReference>
<keyword evidence="8" id="KW-1185">Reference proteome</keyword>
<proteinExistence type="predicted"/>
<keyword evidence="2" id="KW-0547">Nucleotide-binding</keyword>
<keyword evidence="5" id="KW-0472">Membrane</keyword>
<dbReference type="GO" id="GO:0004674">
    <property type="term" value="F:protein serine/threonine kinase activity"/>
    <property type="evidence" value="ECO:0007669"/>
    <property type="project" value="UniProtKB-EC"/>
</dbReference>
<evidence type="ECO:0000259" key="6">
    <source>
        <dbReference type="PROSITE" id="PS50011"/>
    </source>
</evidence>
<keyword evidence="3 7" id="KW-0418">Kinase</keyword>
<dbReference type="PANTHER" id="PTHR43289">
    <property type="entry name" value="MITOGEN-ACTIVATED PROTEIN KINASE KINASE KINASE 20-RELATED"/>
    <property type="match status" value="1"/>
</dbReference>
<dbReference type="Proteomes" id="UP000539265">
    <property type="component" value="Unassembled WGS sequence"/>
</dbReference>
<dbReference type="SMART" id="SM00220">
    <property type="entry name" value="S_TKc"/>
    <property type="match status" value="1"/>
</dbReference>
<dbReference type="EC" id="2.7.11.1" evidence="7"/>
<dbReference type="PANTHER" id="PTHR43289:SF34">
    <property type="entry name" value="SERINE_THREONINE-PROTEIN KINASE YBDM-RELATED"/>
    <property type="match status" value="1"/>
</dbReference>
<keyword evidence="5" id="KW-1133">Transmembrane helix</keyword>
<evidence type="ECO:0000256" key="2">
    <source>
        <dbReference type="ARBA" id="ARBA00022741"/>
    </source>
</evidence>
<organism evidence="7 8">
    <name type="scientific">Mucilaginibacter gotjawali</name>
    <dbReference type="NCBI Taxonomy" id="1550579"/>
    <lineage>
        <taxon>Bacteria</taxon>
        <taxon>Pseudomonadati</taxon>
        <taxon>Bacteroidota</taxon>
        <taxon>Sphingobacteriia</taxon>
        <taxon>Sphingobacteriales</taxon>
        <taxon>Sphingobacteriaceae</taxon>
        <taxon>Mucilaginibacter</taxon>
    </lineage>
</organism>
<keyword evidence="5" id="KW-0812">Transmembrane</keyword>
<feature type="transmembrane region" description="Helical" evidence="5">
    <location>
        <begin position="343"/>
        <end position="364"/>
    </location>
</feature>
<sequence>MGKIFTIAEGLENMGALRTGGQGSVYKGRRIGPVVSAVKILPTPIYAENAGDKNYLKFLNEVEKLKKVNEIPNPNIVKILNFGITESGSLPYIEMEFVEGPDLEELLKPPHEPIFTVKEAIKVADQLASALSHCHSVGVKHGDVKSNNVKFNIHSGNYVLLDFGLSVMLDEERRSSMRHAGAIEFMAPEQNEGQMLFQTDIYSYGIILFELLTGQVPFPLKDNGETARNAVMVSHMEAPVPDILELRRQNIPGGWSSAKQEHEIMVPAWLLTMVVRCLEKLPEGRYSNGIELHETLVLGSTSAAPEEAPVAILRAENEQLQAVVQRYRDEAAKNGSGIRISKYLLGGLVLLSLLGIIGLARPLFSQKNNTDLPARDSLTKVTPVNLKPGSPKSAVKKELLHDTGNTKKDTAGINIPDYDSLSNATKLADQKKKHHKKRKKFLGLF</sequence>
<dbReference type="AlphaFoldDB" id="A0A839SPA5"/>
<dbReference type="RefSeq" id="WP_183476436.1">
    <property type="nucleotide sequence ID" value="NZ_JACHWX010000035.1"/>
</dbReference>
<gene>
    <name evidence="7" type="ORF">FHS11_005619</name>
</gene>
<dbReference type="InterPro" id="IPR000719">
    <property type="entry name" value="Prot_kinase_dom"/>
</dbReference>
<dbReference type="Pfam" id="PF00069">
    <property type="entry name" value="Pkinase"/>
    <property type="match status" value="1"/>
</dbReference>
<reference evidence="7" key="1">
    <citation type="submission" date="2020-08" db="EMBL/GenBank/DDBJ databases">
        <title>Genomic Encyclopedia of Type Strains, Phase III (KMG-III): the genomes of soil and plant-associated and newly described type strains.</title>
        <authorList>
            <person name="Whitman W."/>
        </authorList>
    </citation>
    <scope>NUCLEOTIDE SEQUENCE [LARGE SCALE GENOMIC DNA]</scope>
    <source>
        <strain evidence="7">CECT 8628</strain>
    </source>
</reference>
<evidence type="ECO:0000256" key="4">
    <source>
        <dbReference type="ARBA" id="ARBA00022840"/>
    </source>
</evidence>
<dbReference type="Gene3D" id="1.10.510.10">
    <property type="entry name" value="Transferase(Phosphotransferase) domain 1"/>
    <property type="match status" value="1"/>
</dbReference>
<feature type="domain" description="Protein kinase" evidence="6">
    <location>
        <begin position="11"/>
        <end position="296"/>
    </location>
</feature>
<dbReference type="PROSITE" id="PS50011">
    <property type="entry name" value="PROTEIN_KINASE_DOM"/>
    <property type="match status" value="1"/>
</dbReference>
<comment type="caution">
    <text evidence="7">The sequence shown here is derived from an EMBL/GenBank/DDBJ whole genome shotgun (WGS) entry which is preliminary data.</text>
</comment>
<evidence type="ECO:0000256" key="3">
    <source>
        <dbReference type="ARBA" id="ARBA00022777"/>
    </source>
</evidence>
<evidence type="ECO:0000256" key="1">
    <source>
        <dbReference type="ARBA" id="ARBA00022679"/>
    </source>
</evidence>
<accession>A0A839SPA5</accession>
<evidence type="ECO:0000313" key="7">
    <source>
        <dbReference type="EMBL" id="MBB3059158.1"/>
    </source>
</evidence>
<dbReference type="GO" id="GO:0005524">
    <property type="term" value="F:ATP binding"/>
    <property type="evidence" value="ECO:0007669"/>
    <property type="project" value="UniProtKB-KW"/>
</dbReference>
<protein>
    <submittedName>
        <fullName evidence="7">Serine/threonine-protein kinase</fullName>
        <ecNumber evidence="7">2.7.11.1</ecNumber>
    </submittedName>
</protein>
<evidence type="ECO:0000313" key="8">
    <source>
        <dbReference type="Proteomes" id="UP000539265"/>
    </source>
</evidence>
<dbReference type="InterPro" id="IPR011009">
    <property type="entry name" value="Kinase-like_dom_sf"/>
</dbReference>
<dbReference type="SUPFAM" id="SSF56112">
    <property type="entry name" value="Protein kinase-like (PK-like)"/>
    <property type="match status" value="1"/>
</dbReference>